<evidence type="ECO:0000256" key="1">
    <source>
        <dbReference type="ARBA" id="ARBA00001966"/>
    </source>
</evidence>
<dbReference type="GO" id="GO:0051539">
    <property type="term" value="F:4 iron, 4 sulfur cluster binding"/>
    <property type="evidence" value="ECO:0007669"/>
    <property type="project" value="UniProtKB-KW"/>
</dbReference>
<reference evidence="3 4" key="1">
    <citation type="submission" date="2017-09" db="EMBL/GenBank/DDBJ databases">
        <title>Depth-based differentiation of microbial function through sediment-hosted aquifers and enrichment of novel symbionts in the deep terrestrial subsurface.</title>
        <authorList>
            <person name="Probst A.J."/>
            <person name="Ladd B."/>
            <person name="Jarett J.K."/>
            <person name="Geller-Mcgrath D.E."/>
            <person name="Sieber C.M."/>
            <person name="Emerson J.B."/>
            <person name="Anantharaman K."/>
            <person name="Thomas B.C."/>
            <person name="Malmstrom R."/>
            <person name="Stieglmeier M."/>
            <person name="Klingl A."/>
            <person name="Woyke T."/>
            <person name="Ryan C.M."/>
            <person name="Banfield J.F."/>
        </authorList>
    </citation>
    <scope>NUCLEOTIDE SEQUENCE [LARGE SCALE GENOMIC DNA]</scope>
    <source>
        <strain evidence="3">CG23_combo_of_CG06-09_8_20_14_all_48_7</strain>
    </source>
</reference>
<proteinExistence type="predicted"/>
<comment type="caution">
    <text evidence="3">The sequence shown here is derived from an EMBL/GenBank/DDBJ whole genome shotgun (WGS) entry which is preliminary data.</text>
</comment>
<dbReference type="Proteomes" id="UP000230392">
    <property type="component" value="Unassembled WGS sequence"/>
</dbReference>
<dbReference type="GO" id="GO:0070475">
    <property type="term" value="P:rRNA base methylation"/>
    <property type="evidence" value="ECO:0007669"/>
    <property type="project" value="TreeGrafter"/>
</dbReference>
<evidence type="ECO:0000313" key="4">
    <source>
        <dbReference type="Proteomes" id="UP000230392"/>
    </source>
</evidence>
<keyword evidence="2" id="KW-0408">Iron</keyword>
<dbReference type="GO" id="GO:0030488">
    <property type="term" value="P:tRNA methylation"/>
    <property type="evidence" value="ECO:0007669"/>
    <property type="project" value="TreeGrafter"/>
</dbReference>
<name>A0A2G9Y8D9_9BACT</name>
<protein>
    <recommendedName>
        <fullName evidence="5">23S rRNA (Adenine(2503)-C(2))-methyltransferase RlmN</fullName>
    </recommendedName>
</protein>
<keyword evidence="2" id="KW-0411">Iron-sulfur</keyword>
<dbReference type="PANTHER" id="PTHR30544:SF5">
    <property type="entry name" value="RADICAL SAM CORE DOMAIN-CONTAINING PROTEIN"/>
    <property type="match status" value="1"/>
</dbReference>
<keyword evidence="2" id="KW-0479">Metal-binding</keyword>
<dbReference type="EMBL" id="PCRF01000278">
    <property type="protein sequence ID" value="PIP15502.1"/>
    <property type="molecule type" value="Genomic_DNA"/>
</dbReference>
<keyword evidence="2" id="KW-0004">4Fe-4S</keyword>
<sequence length="66" mass="7312">AGRIKAKVNIIPLNVFPGLKFQPSGEEAVRRFIQRLQEKRGDVTRRHSRGEDIAAACGQLAGRRAT</sequence>
<dbReference type="Gene3D" id="3.20.20.70">
    <property type="entry name" value="Aldolase class I"/>
    <property type="match status" value="1"/>
</dbReference>
<comment type="cofactor">
    <cofactor evidence="1">
        <name>[4Fe-4S] cluster</name>
        <dbReference type="ChEBI" id="CHEBI:49883"/>
    </cofactor>
</comment>
<gene>
    <name evidence="3" type="ORF">COX46_05680</name>
</gene>
<dbReference type="AlphaFoldDB" id="A0A2G9Y8D9"/>
<feature type="non-terminal residue" evidence="3">
    <location>
        <position position="1"/>
    </location>
</feature>
<dbReference type="PANTHER" id="PTHR30544">
    <property type="entry name" value="23S RRNA METHYLTRANSFERASE"/>
    <property type="match status" value="1"/>
</dbReference>
<dbReference type="InterPro" id="IPR013785">
    <property type="entry name" value="Aldolase_TIM"/>
</dbReference>
<evidence type="ECO:0000256" key="2">
    <source>
        <dbReference type="ARBA" id="ARBA00022485"/>
    </source>
</evidence>
<evidence type="ECO:0008006" key="5">
    <source>
        <dbReference type="Google" id="ProtNLM"/>
    </source>
</evidence>
<organism evidence="3 4">
    <name type="scientific">bacterium (Candidatus Ratteibacteria) CG23_combo_of_CG06-09_8_20_14_all_48_7</name>
    <dbReference type="NCBI Taxonomy" id="2014292"/>
    <lineage>
        <taxon>Bacteria</taxon>
        <taxon>Candidatus Ratteibacteria</taxon>
    </lineage>
</organism>
<dbReference type="InterPro" id="IPR040072">
    <property type="entry name" value="Methyltransferase_A"/>
</dbReference>
<accession>A0A2G9Y8D9</accession>
<evidence type="ECO:0000313" key="3">
    <source>
        <dbReference type="EMBL" id="PIP15502.1"/>
    </source>
</evidence>